<dbReference type="RefSeq" id="WP_105805368.1">
    <property type="nucleotide sequence ID" value="NZ_MWZD01000017.1"/>
</dbReference>
<protein>
    <submittedName>
        <fullName evidence="1">Uncharacterized protein</fullName>
    </submittedName>
</protein>
<evidence type="ECO:0000313" key="1">
    <source>
        <dbReference type="EMBL" id="PRI10907.1"/>
    </source>
</evidence>
<reference evidence="1 2" key="1">
    <citation type="journal article" date="2017" name="New Microbes New Infect">
        <title>Genome sequence of 'Leucobacter massiliensis' sp. nov. isolated from human pharynx after travel to the 2014 Hajj.</title>
        <authorList>
            <person name="Leangapichart T."/>
            <person name="Gautret P."/>
            <person name="Nguyen T.T."/>
            <person name="Armstrong N."/>
            <person name="Rolain J.M."/>
        </authorList>
    </citation>
    <scope>NUCLEOTIDE SEQUENCE [LARGE SCALE GENOMIC DNA]</scope>
    <source>
        <strain evidence="1 2">122RC15</strain>
    </source>
</reference>
<keyword evidence="2" id="KW-1185">Reference proteome</keyword>
<evidence type="ECO:0000313" key="2">
    <source>
        <dbReference type="Proteomes" id="UP000238650"/>
    </source>
</evidence>
<gene>
    <name evidence="1" type="ORF">B4915_08460</name>
</gene>
<dbReference type="Proteomes" id="UP000238650">
    <property type="component" value="Unassembled WGS sequence"/>
</dbReference>
<dbReference type="OrthoDB" id="5292689at2"/>
<dbReference type="EMBL" id="MWZD01000017">
    <property type="protein sequence ID" value="PRI10907.1"/>
    <property type="molecule type" value="Genomic_DNA"/>
</dbReference>
<organism evidence="1 2">
    <name type="scientific">Leucobacter massiliensis</name>
    <dbReference type="NCBI Taxonomy" id="1686285"/>
    <lineage>
        <taxon>Bacteria</taxon>
        <taxon>Bacillati</taxon>
        <taxon>Actinomycetota</taxon>
        <taxon>Actinomycetes</taxon>
        <taxon>Micrococcales</taxon>
        <taxon>Microbacteriaceae</taxon>
        <taxon>Leucobacter</taxon>
    </lineage>
</organism>
<sequence>MPGFSPRVGWRVADDVACALARAVLGSPTATVRYIDEVYGREPGRVYFIHVADREGPVVRRKVLPLELDRLRSAHGAQLDLAVTRMMLADCLNAP</sequence>
<dbReference type="AlphaFoldDB" id="A0A2S9QMV7"/>
<comment type="caution">
    <text evidence="1">The sequence shown here is derived from an EMBL/GenBank/DDBJ whole genome shotgun (WGS) entry which is preliminary data.</text>
</comment>
<name>A0A2S9QMV7_9MICO</name>
<proteinExistence type="predicted"/>
<accession>A0A2S9QMV7</accession>